<reference evidence="2 3" key="1">
    <citation type="submission" date="2019-09" db="EMBL/GenBank/DDBJ databases">
        <title>Bird 10,000 Genomes (B10K) Project - Family phase.</title>
        <authorList>
            <person name="Zhang G."/>
        </authorList>
    </citation>
    <scope>NUCLEOTIDE SEQUENCE [LARGE SCALE GENOMIC DNA]</scope>
    <source>
        <strain evidence="2">B10K-DU-001-23</strain>
        <tissue evidence="2">Muscle</tissue>
    </source>
</reference>
<gene>
    <name evidence="2" type="primary">Arid5a_0</name>
    <name evidence="2" type="ORF">HEMCOM_R05302</name>
</gene>
<sequence length="301" mass="32253">MSPLAKKKLLAQVTKAESLHCHKHLSPEPPRLPTSPHLHDQRSLESSGAQDTSPNGGSEVGPIPSVSPGGRDEEGAPAPTIFTGCFHTYRNEAVKPTSSHPLWGCFSSLKDFLEPTSAFPSRAEEPEQPQDLRSKAWSGERRGAGPEEEKEEEEAAATFGPTLGAIPRFGKEAGGRDAGLAKPKVVVAGPGYSAPVPQGPDVYTGAMLYFPASFGTLPEHLKTRGVPPAPSLSANPLVIPAFPNPLVATSLQATELCRPPATGPGRYPVSYGNTLRHRVYPERWHSRPPYTPPGFHHHTKL</sequence>
<feature type="compositionally biased region" description="Polar residues" evidence="1">
    <location>
        <begin position="44"/>
        <end position="56"/>
    </location>
</feature>
<feature type="compositionally biased region" description="Basic and acidic residues" evidence="1">
    <location>
        <begin position="122"/>
        <end position="147"/>
    </location>
</feature>
<feature type="non-terminal residue" evidence="2">
    <location>
        <position position="1"/>
    </location>
</feature>
<protein>
    <submittedName>
        <fullName evidence="2">ARI5A protein</fullName>
    </submittedName>
</protein>
<proteinExistence type="predicted"/>
<feature type="region of interest" description="Disordered" evidence="1">
    <location>
        <begin position="119"/>
        <end position="157"/>
    </location>
</feature>
<dbReference type="OrthoDB" id="1938591at2759"/>
<accession>A0A7K9DD15</accession>
<dbReference type="Proteomes" id="UP000518305">
    <property type="component" value="Unassembled WGS sequence"/>
</dbReference>
<evidence type="ECO:0000313" key="2">
    <source>
        <dbReference type="EMBL" id="NXG62753.1"/>
    </source>
</evidence>
<feature type="region of interest" description="Disordered" evidence="1">
    <location>
        <begin position="15"/>
        <end position="79"/>
    </location>
</feature>
<comment type="caution">
    <text evidence="2">The sequence shown here is derived from an EMBL/GenBank/DDBJ whole genome shotgun (WGS) entry which is preliminary data.</text>
</comment>
<dbReference type="EMBL" id="VWZJ01009272">
    <property type="protein sequence ID" value="NXG62753.1"/>
    <property type="molecule type" value="Genomic_DNA"/>
</dbReference>
<evidence type="ECO:0000256" key="1">
    <source>
        <dbReference type="SAM" id="MobiDB-lite"/>
    </source>
</evidence>
<dbReference type="AlphaFoldDB" id="A0A7K9DD15"/>
<organism evidence="2 3">
    <name type="scientific">Hemiprocne comata</name>
    <dbReference type="NCBI Taxonomy" id="243314"/>
    <lineage>
        <taxon>Eukaryota</taxon>
        <taxon>Metazoa</taxon>
        <taxon>Chordata</taxon>
        <taxon>Craniata</taxon>
        <taxon>Vertebrata</taxon>
        <taxon>Euteleostomi</taxon>
        <taxon>Archelosauria</taxon>
        <taxon>Archosauria</taxon>
        <taxon>Dinosauria</taxon>
        <taxon>Saurischia</taxon>
        <taxon>Theropoda</taxon>
        <taxon>Coelurosauria</taxon>
        <taxon>Aves</taxon>
        <taxon>Neognathae</taxon>
        <taxon>Neoaves</taxon>
        <taxon>Strisores</taxon>
        <taxon>Apodiformes</taxon>
        <taxon>Apodidae</taxon>
        <taxon>Hemiprocninae</taxon>
        <taxon>Hemiprocne</taxon>
    </lineage>
</organism>
<keyword evidence="3" id="KW-1185">Reference proteome</keyword>
<evidence type="ECO:0000313" key="3">
    <source>
        <dbReference type="Proteomes" id="UP000518305"/>
    </source>
</evidence>
<feature type="non-terminal residue" evidence="2">
    <location>
        <position position="301"/>
    </location>
</feature>
<name>A0A7K9DD15_9AVES</name>